<reference evidence="1" key="1">
    <citation type="submission" date="2019-12" db="EMBL/GenBank/DDBJ databases">
        <title>An insight into the sialome of adult female Ixodes ricinus ticks feeding for 6 days.</title>
        <authorList>
            <person name="Perner J."/>
            <person name="Ribeiro J.M.C."/>
        </authorList>
    </citation>
    <scope>NUCLEOTIDE SEQUENCE</scope>
    <source>
        <strain evidence="1">Semi-engorged</strain>
        <tissue evidence="1">Salivary glands</tissue>
    </source>
</reference>
<dbReference type="AlphaFoldDB" id="A0A6B0TV86"/>
<dbReference type="EMBL" id="GIFC01001849">
    <property type="protein sequence ID" value="MXU83932.1"/>
    <property type="molecule type" value="Transcribed_RNA"/>
</dbReference>
<organism evidence="1">
    <name type="scientific">Ixodes ricinus</name>
    <name type="common">Common tick</name>
    <name type="synonym">Acarus ricinus</name>
    <dbReference type="NCBI Taxonomy" id="34613"/>
    <lineage>
        <taxon>Eukaryota</taxon>
        <taxon>Metazoa</taxon>
        <taxon>Ecdysozoa</taxon>
        <taxon>Arthropoda</taxon>
        <taxon>Chelicerata</taxon>
        <taxon>Arachnida</taxon>
        <taxon>Acari</taxon>
        <taxon>Parasitiformes</taxon>
        <taxon>Ixodida</taxon>
        <taxon>Ixodoidea</taxon>
        <taxon>Ixodidae</taxon>
        <taxon>Ixodinae</taxon>
        <taxon>Ixodes</taxon>
    </lineage>
</organism>
<protein>
    <submittedName>
        <fullName evidence="1">Putative secreted protein</fullName>
    </submittedName>
</protein>
<evidence type="ECO:0000313" key="1">
    <source>
        <dbReference type="EMBL" id="MXU83932.1"/>
    </source>
</evidence>
<accession>A0A6B0TV86</accession>
<sequence length="78" mass="9099">MIELLCFVQMFGECRSWWTCILASQAYNRSLPENFDVNPNTSDVFLLFCAVGHFWHDCSVTPPTTPYFPVMKHIMLLH</sequence>
<name>A0A6B0TV86_IXORI</name>
<proteinExistence type="predicted"/>